<keyword evidence="6 8" id="KW-0460">Magnesium</keyword>
<evidence type="ECO:0000256" key="7">
    <source>
        <dbReference type="ARBA" id="ARBA00038093"/>
    </source>
</evidence>
<dbReference type="GO" id="GO:0004540">
    <property type="term" value="F:RNA nuclease activity"/>
    <property type="evidence" value="ECO:0007669"/>
    <property type="project" value="InterPro"/>
</dbReference>
<evidence type="ECO:0000256" key="2">
    <source>
        <dbReference type="ARBA" id="ARBA00022649"/>
    </source>
</evidence>
<organism evidence="10">
    <name type="scientific">Candidatus Kentrum sp. LFY</name>
    <dbReference type="NCBI Taxonomy" id="2126342"/>
    <lineage>
        <taxon>Bacteria</taxon>
        <taxon>Pseudomonadati</taxon>
        <taxon>Pseudomonadota</taxon>
        <taxon>Gammaproteobacteria</taxon>
        <taxon>Candidatus Kentrum</taxon>
    </lineage>
</organism>
<dbReference type="SMART" id="SM00670">
    <property type="entry name" value="PINc"/>
    <property type="match status" value="1"/>
</dbReference>
<protein>
    <recommendedName>
        <fullName evidence="8">Ribonuclease VapC</fullName>
        <shortName evidence="8">RNase VapC</shortName>
        <ecNumber evidence="8">3.1.-.-</ecNumber>
    </recommendedName>
    <alternativeName>
        <fullName evidence="8">Toxin VapC</fullName>
    </alternativeName>
</protein>
<dbReference type="EMBL" id="CAADFH010000144">
    <property type="protein sequence ID" value="VFK01371.1"/>
    <property type="molecule type" value="Genomic_DNA"/>
</dbReference>
<gene>
    <name evidence="8" type="primary">vapC</name>
    <name evidence="10" type="ORF">BECKLFY1418A_GA0070994_11443</name>
</gene>
<keyword evidence="10" id="KW-0255">Endonuclease</keyword>
<dbReference type="InterPro" id="IPR022907">
    <property type="entry name" value="VapC_family"/>
</dbReference>
<proteinExistence type="inferred from homology"/>
<keyword evidence="4 8" id="KW-0479">Metal-binding</keyword>
<feature type="binding site" evidence="8">
    <location>
        <position position="10"/>
    </location>
    <ligand>
        <name>Mg(2+)</name>
        <dbReference type="ChEBI" id="CHEBI:18420"/>
    </ligand>
</feature>
<evidence type="ECO:0000256" key="3">
    <source>
        <dbReference type="ARBA" id="ARBA00022722"/>
    </source>
</evidence>
<dbReference type="Gene3D" id="3.40.50.1010">
    <property type="entry name" value="5'-nuclease"/>
    <property type="match status" value="1"/>
</dbReference>
<dbReference type="GO" id="GO:0004519">
    <property type="term" value="F:endonuclease activity"/>
    <property type="evidence" value="ECO:0007669"/>
    <property type="project" value="UniProtKB-KW"/>
</dbReference>
<dbReference type="EC" id="3.1.-.-" evidence="8"/>
<evidence type="ECO:0000256" key="1">
    <source>
        <dbReference type="ARBA" id="ARBA00001946"/>
    </source>
</evidence>
<feature type="binding site" evidence="8">
    <location>
        <position position="99"/>
    </location>
    <ligand>
        <name>Mg(2+)</name>
        <dbReference type="ChEBI" id="CHEBI:18420"/>
    </ligand>
</feature>
<dbReference type="GO" id="GO:0090729">
    <property type="term" value="F:toxin activity"/>
    <property type="evidence" value="ECO:0007669"/>
    <property type="project" value="UniProtKB-KW"/>
</dbReference>
<comment type="function">
    <text evidence="8">Toxic component of a toxin-antitoxin (TA) system. An RNase.</text>
</comment>
<sequence length="131" mass="14891">MQMSGKYLLDTNIVIALFANDPAVVGKIEKTEEIFVPSVVIGELFYGAKKSGRPERNSERIEIFVSDNMILSCNARIARLYGKVKNSLRKKGRPIPENDIWIAATAFQHDLILVSRDEHFEAVEDLKLEIW</sequence>
<keyword evidence="8" id="KW-0800">Toxin</keyword>
<reference evidence="10" key="1">
    <citation type="submission" date="2019-02" db="EMBL/GenBank/DDBJ databases">
        <authorList>
            <person name="Gruber-Vodicka R. H."/>
            <person name="Seah K. B. B."/>
        </authorList>
    </citation>
    <scope>NUCLEOTIDE SEQUENCE</scope>
    <source>
        <strain evidence="10">BECK_M6</strain>
    </source>
</reference>
<dbReference type="InterPro" id="IPR050556">
    <property type="entry name" value="Type_II_TA_system_RNase"/>
</dbReference>
<name>A0A450V9A1_9GAMM</name>
<dbReference type="PANTHER" id="PTHR33653:SF1">
    <property type="entry name" value="RIBONUCLEASE VAPC2"/>
    <property type="match status" value="1"/>
</dbReference>
<dbReference type="GO" id="GO:0016787">
    <property type="term" value="F:hydrolase activity"/>
    <property type="evidence" value="ECO:0007669"/>
    <property type="project" value="UniProtKB-KW"/>
</dbReference>
<dbReference type="Pfam" id="PF01850">
    <property type="entry name" value="PIN"/>
    <property type="match status" value="1"/>
</dbReference>
<keyword evidence="5 8" id="KW-0378">Hydrolase</keyword>
<dbReference type="HAMAP" id="MF_00265">
    <property type="entry name" value="VapC_Nob1"/>
    <property type="match status" value="1"/>
</dbReference>
<feature type="domain" description="PIN" evidence="9">
    <location>
        <begin position="5"/>
        <end position="122"/>
    </location>
</feature>
<keyword evidence="3 8" id="KW-0540">Nuclease</keyword>
<dbReference type="CDD" id="cd18753">
    <property type="entry name" value="PIN_VapC4-5_FitB-like"/>
    <property type="match status" value="1"/>
</dbReference>
<evidence type="ECO:0000256" key="8">
    <source>
        <dbReference type="HAMAP-Rule" id="MF_00265"/>
    </source>
</evidence>
<evidence type="ECO:0000259" key="9">
    <source>
        <dbReference type="SMART" id="SM00670"/>
    </source>
</evidence>
<keyword evidence="2 8" id="KW-1277">Toxin-antitoxin system</keyword>
<evidence type="ECO:0000256" key="4">
    <source>
        <dbReference type="ARBA" id="ARBA00022723"/>
    </source>
</evidence>
<comment type="similarity">
    <text evidence="7 8">Belongs to the PINc/VapC protein family.</text>
</comment>
<dbReference type="GO" id="GO:0000287">
    <property type="term" value="F:magnesium ion binding"/>
    <property type="evidence" value="ECO:0007669"/>
    <property type="project" value="UniProtKB-UniRule"/>
</dbReference>
<dbReference type="InterPro" id="IPR029060">
    <property type="entry name" value="PIN-like_dom_sf"/>
</dbReference>
<dbReference type="SUPFAM" id="SSF88723">
    <property type="entry name" value="PIN domain-like"/>
    <property type="match status" value="1"/>
</dbReference>
<comment type="cofactor">
    <cofactor evidence="1 8">
        <name>Mg(2+)</name>
        <dbReference type="ChEBI" id="CHEBI:18420"/>
    </cofactor>
</comment>
<dbReference type="PANTHER" id="PTHR33653">
    <property type="entry name" value="RIBONUCLEASE VAPC2"/>
    <property type="match status" value="1"/>
</dbReference>
<evidence type="ECO:0000313" key="10">
    <source>
        <dbReference type="EMBL" id="VFK01371.1"/>
    </source>
</evidence>
<evidence type="ECO:0000256" key="5">
    <source>
        <dbReference type="ARBA" id="ARBA00022801"/>
    </source>
</evidence>
<accession>A0A450V9A1</accession>
<dbReference type="AlphaFoldDB" id="A0A450V9A1"/>
<evidence type="ECO:0000256" key="6">
    <source>
        <dbReference type="ARBA" id="ARBA00022842"/>
    </source>
</evidence>
<dbReference type="InterPro" id="IPR002716">
    <property type="entry name" value="PIN_dom"/>
</dbReference>